<organism evidence="1 2">
    <name type="scientific">Neurospora hispaniola</name>
    <dbReference type="NCBI Taxonomy" id="588809"/>
    <lineage>
        <taxon>Eukaryota</taxon>
        <taxon>Fungi</taxon>
        <taxon>Dikarya</taxon>
        <taxon>Ascomycota</taxon>
        <taxon>Pezizomycotina</taxon>
        <taxon>Sordariomycetes</taxon>
        <taxon>Sordariomycetidae</taxon>
        <taxon>Sordariales</taxon>
        <taxon>Sordariaceae</taxon>
        <taxon>Neurospora</taxon>
    </lineage>
</organism>
<sequence length="396" mass="45069">MTDSFDPMDMFQFMDEQCGTIKVGLDLGSSGTRVVFNYTKDKIFASHGYPFDDQGPVYMGEARLANRESVSLKYGFYILANASDRFVDQCPMLQKLRQHDSEEFRQKLRTGILELLKTVRRWSLANMRKHWKIDRLSVGMPAQWGLEFQRVFLALIGEAFDWDRMTTYDKVSFTKEPDSLAHSLLNREEPYVRSSKPGQVWLVIEHGGHNLNGALFRVEKRHAGPPRFYRMEDAFGACGGSEHLLHNILAAFQTKCLDPPVGCQGPARPMSPFIAEQIRKQFTKSAVRENWGPQLYNLGEEQQFTFTVRLVEHGEVISCTFDQAEIDQAWNEAHKATFELVENLLEKLSKSTTDAVNGTIPEAVICIAGGSTRSDPWRRKVSAMIREANLPMAVFI</sequence>
<name>A0AAJ0HY83_9PEZI</name>
<keyword evidence="2" id="KW-1185">Reference proteome</keyword>
<dbReference type="EMBL" id="JAULSX010000012">
    <property type="protein sequence ID" value="KAK3484969.1"/>
    <property type="molecule type" value="Genomic_DNA"/>
</dbReference>
<proteinExistence type="predicted"/>
<evidence type="ECO:0008006" key="3">
    <source>
        <dbReference type="Google" id="ProtNLM"/>
    </source>
</evidence>
<protein>
    <recommendedName>
        <fullName evidence="3">Actin-like ATPase domain-containing protein</fullName>
    </recommendedName>
</protein>
<accession>A0AAJ0HY83</accession>
<gene>
    <name evidence="1" type="ORF">B0T23DRAFT_436911</name>
</gene>
<evidence type="ECO:0000313" key="1">
    <source>
        <dbReference type="EMBL" id="KAK3484969.1"/>
    </source>
</evidence>
<dbReference type="GeneID" id="87878214"/>
<dbReference type="Proteomes" id="UP001285908">
    <property type="component" value="Unassembled WGS sequence"/>
</dbReference>
<dbReference type="AlphaFoldDB" id="A0AAJ0HY83"/>
<dbReference type="RefSeq" id="XP_062687995.1">
    <property type="nucleotide sequence ID" value="XM_062840592.1"/>
</dbReference>
<evidence type="ECO:0000313" key="2">
    <source>
        <dbReference type="Proteomes" id="UP001285908"/>
    </source>
</evidence>
<reference evidence="1 2" key="1">
    <citation type="journal article" date="2023" name="Mol. Phylogenet. Evol.">
        <title>Genome-scale phylogeny and comparative genomics of the fungal order Sordariales.</title>
        <authorList>
            <person name="Hensen N."/>
            <person name="Bonometti L."/>
            <person name="Westerberg I."/>
            <person name="Brannstrom I.O."/>
            <person name="Guillou S."/>
            <person name="Cros-Aarteil S."/>
            <person name="Calhoun S."/>
            <person name="Haridas S."/>
            <person name="Kuo A."/>
            <person name="Mondo S."/>
            <person name="Pangilinan J."/>
            <person name="Riley R."/>
            <person name="LaButti K."/>
            <person name="Andreopoulos B."/>
            <person name="Lipzen A."/>
            <person name="Chen C."/>
            <person name="Yan M."/>
            <person name="Daum C."/>
            <person name="Ng V."/>
            <person name="Clum A."/>
            <person name="Steindorff A."/>
            <person name="Ohm R.A."/>
            <person name="Martin F."/>
            <person name="Silar P."/>
            <person name="Natvig D.O."/>
            <person name="Lalanne C."/>
            <person name="Gautier V."/>
            <person name="Ament-Velasquez S.L."/>
            <person name="Kruys A."/>
            <person name="Hutchinson M.I."/>
            <person name="Powell A.J."/>
            <person name="Barry K."/>
            <person name="Miller A.N."/>
            <person name="Grigoriev I.V."/>
            <person name="Debuchy R."/>
            <person name="Gladieux P."/>
            <person name="Hiltunen Thoren M."/>
            <person name="Johannesson H."/>
        </authorList>
    </citation>
    <scope>NUCLEOTIDE SEQUENCE [LARGE SCALE GENOMIC DNA]</scope>
    <source>
        <strain evidence="1 2">FGSC 10403</strain>
    </source>
</reference>
<comment type="caution">
    <text evidence="1">The sequence shown here is derived from an EMBL/GenBank/DDBJ whole genome shotgun (WGS) entry which is preliminary data.</text>
</comment>